<feature type="transmembrane region" description="Helical" evidence="7">
    <location>
        <begin position="296"/>
        <end position="329"/>
    </location>
</feature>
<feature type="transmembrane region" description="Helical" evidence="7">
    <location>
        <begin position="424"/>
        <end position="451"/>
    </location>
</feature>
<feature type="transmembrane region" description="Helical" evidence="7">
    <location>
        <begin position="788"/>
        <end position="810"/>
    </location>
</feature>
<evidence type="ECO:0000259" key="9">
    <source>
        <dbReference type="Pfam" id="PF12704"/>
    </source>
</evidence>
<feature type="transmembrane region" description="Helical" evidence="7">
    <location>
        <begin position="252"/>
        <end position="276"/>
    </location>
</feature>
<evidence type="ECO:0000256" key="3">
    <source>
        <dbReference type="ARBA" id="ARBA00022475"/>
    </source>
</evidence>
<dbReference type="Pfam" id="PF12704">
    <property type="entry name" value="MacB_PCD"/>
    <property type="match status" value="1"/>
</dbReference>
<feature type="transmembrane region" description="Helical" evidence="7">
    <location>
        <begin position="400"/>
        <end position="418"/>
    </location>
</feature>
<evidence type="ECO:0000256" key="5">
    <source>
        <dbReference type="ARBA" id="ARBA00022989"/>
    </source>
</evidence>
<feature type="domain" description="ABC3 transporter permease C-terminal" evidence="8">
    <location>
        <begin position="254"/>
        <end position="378"/>
    </location>
</feature>
<reference evidence="10 11" key="1">
    <citation type="submission" date="2021-02" db="EMBL/GenBank/DDBJ databases">
        <title>Niveibacterium changnyeongensis HC41.</title>
        <authorList>
            <person name="Kang M."/>
        </authorList>
    </citation>
    <scope>NUCLEOTIDE SEQUENCE [LARGE SCALE GENOMIC DNA]</scope>
    <source>
        <strain evidence="10 11">HC41</strain>
    </source>
</reference>
<evidence type="ECO:0000313" key="10">
    <source>
        <dbReference type="EMBL" id="QSI75228.1"/>
    </source>
</evidence>
<comment type="similarity">
    <text evidence="2">Belongs to the ABC-4 integral membrane protein family. LolC/E subfamily.</text>
</comment>
<proteinExistence type="inferred from homology"/>
<protein>
    <submittedName>
        <fullName evidence="10">ABC transporter permease</fullName>
    </submittedName>
</protein>
<keyword evidence="6 7" id="KW-0472">Membrane</keyword>
<evidence type="ECO:0000313" key="11">
    <source>
        <dbReference type="Proteomes" id="UP000663570"/>
    </source>
</evidence>
<dbReference type="Pfam" id="PF02687">
    <property type="entry name" value="FtsX"/>
    <property type="match status" value="2"/>
</dbReference>
<dbReference type="EMBL" id="CP071060">
    <property type="protein sequence ID" value="QSI75228.1"/>
    <property type="molecule type" value="Genomic_DNA"/>
</dbReference>
<dbReference type="InterPro" id="IPR003838">
    <property type="entry name" value="ABC3_permease_C"/>
</dbReference>
<keyword evidence="3" id="KW-1003">Cell membrane</keyword>
<feature type="domain" description="MacB-like periplasmic core" evidence="9">
    <location>
        <begin position="473"/>
        <end position="671"/>
    </location>
</feature>
<dbReference type="InterPro" id="IPR051447">
    <property type="entry name" value="Lipoprotein-release_system"/>
</dbReference>
<dbReference type="InterPro" id="IPR025857">
    <property type="entry name" value="MacB_PCD"/>
</dbReference>
<dbReference type="Proteomes" id="UP000663570">
    <property type="component" value="Chromosome"/>
</dbReference>
<dbReference type="PANTHER" id="PTHR30489">
    <property type="entry name" value="LIPOPROTEIN-RELEASING SYSTEM TRANSMEMBRANE PROTEIN LOLE"/>
    <property type="match status" value="1"/>
</dbReference>
<feature type="transmembrane region" description="Helical" evidence="7">
    <location>
        <begin position="746"/>
        <end position="776"/>
    </location>
</feature>
<evidence type="ECO:0000256" key="7">
    <source>
        <dbReference type="SAM" id="Phobius"/>
    </source>
</evidence>
<sequence>MNLVVGLFISSLRRRRFATGLSLIAVMLGVALGVAVSVVNRSALDEFAHGVRVLSGDADLQLVGPRNGFDETIFPRVAISDGLALASPVVEVDVRLPGRDATLRVVGLDLLRSMQVQPALRPEVDASLDAGALLDPDVIYPSPAALQTFALRTGQTITLQAGLQTVSLRVGGTAGGFAPGQVAALMDIAGVQWHLGMLGRLTRIDLRWATDGDTPATRAALQALLPPGLQLVAPVQREMQAADMSRAYRANLTMLAVIALATGAFLVFATQSLSVVRRQSEFALLRALGVTRGQLLGGVLAEGCAVGLVGGLAGVAAGHGLAAIALRTLGGDLGAGYFAGSRPALQFDLAASAVFLLLGLAASALGSWWPARRAANADIAPALRSAHQPLLPPARVHHRVALCLALLALALASAPPLGGLPVGGYLSVACVLACAVVCLPALAHLVTRLLTRWPGLLLGLVRARVAAAPSHAVIAAGGVLASVALSVAMAIMVASFRDSVDAWLGRVLPADLYVRTAQGAVVVGLDSAALQRLAAIPGVARVEPIRHEQIRLGDNSLPVALVARPVPAEGADRVFPMRALRACTGDCIWVSEAMTDLYGWRPGQQVTIPIGESLRRFEVAGIWRDYARQSGAILIDLARYRALTGDQRVNDVAVWAAAGVAPDALRGQVRQVFGPGVEIASAELIRRSSLALFDRTFAVTYALEACAVLIGLFGIAASFAALAAARRREFGMLRHIGVTRGQIGSMLALEGALVAGIGVLGGLLAGAAISVLLIYVVNRQSFHWSMDFAVPGASLALFSVAMLLFAALAARWAGSQAMRLDAVRAVREDA</sequence>
<evidence type="ECO:0000259" key="8">
    <source>
        <dbReference type="Pfam" id="PF02687"/>
    </source>
</evidence>
<evidence type="ECO:0000256" key="1">
    <source>
        <dbReference type="ARBA" id="ARBA00004651"/>
    </source>
</evidence>
<evidence type="ECO:0000256" key="2">
    <source>
        <dbReference type="ARBA" id="ARBA00005236"/>
    </source>
</evidence>
<keyword evidence="11" id="KW-1185">Reference proteome</keyword>
<gene>
    <name evidence="10" type="ORF">JY500_11905</name>
</gene>
<accession>A0ABX7M253</accession>
<dbReference type="RefSeq" id="WP_206252590.1">
    <property type="nucleotide sequence ID" value="NZ_CP071060.1"/>
</dbReference>
<keyword evidence="4 7" id="KW-0812">Transmembrane</keyword>
<feature type="transmembrane region" description="Helical" evidence="7">
    <location>
        <begin position="701"/>
        <end position="725"/>
    </location>
</feature>
<feature type="transmembrane region" description="Helical" evidence="7">
    <location>
        <begin position="349"/>
        <end position="369"/>
    </location>
</feature>
<keyword evidence="5 7" id="KW-1133">Transmembrane helix</keyword>
<feature type="transmembrane region" description="Helical" evidence="7">
    <location>
        <begin position="472"/>
        <end position="496"/>
    </location>
</feature>
<organism evidence="10 11">
    <name type="scientific">Niveibacterium microcysteis</name>
    <dbReference type="NCBI Taxonomy" id="2811415"/>
    <lineage>
        <taxon>Bacteria</taxon>
        <taxon>Pseudomonadati</taxon>
        <taxon>Pseudomonadota</taxon>
        <taxon>Betaproteobacteria</taxon>
        <taxon>Rhodocyclales</taxon>
        <taxon>Rhodocyclaceae</taxon>
        <taxon>Niveibacterium</taxon>
    </lineage>
</organism>
<feature type="domain" description="ABC3 transporter permease C-terminal" evidence="8">
    <location>
        <begin position="706"/>
        <end position="820"/>
    </location>
</feature>
<evidence type="ECO:0000256" key="4">
    <source>
        <dbReference type="ARBA" id="ARBA00022692"/>
    </source>
</evidence>
<evidence type="ECO:0000256" key="6">
    <source>
        <dbReference type="ARBA" id="ARBA00023136"/>
    </source>
</evidence>
<comment type="subcellular location">
    <subcellularLocation>
        <location evidence="1">Cell membrane</location>
        <topology evidence="1">Multi-pass membrane protein</topology>
    </subcellularLocation>
</comment>
<name>A0ABX7M253_9RHOO</name>
<dbReference type="PANTHER" id="PTHR30489:SF0">
    <property type="entry name" value="LIPOPROTEIN-RELEASING SYSTEM TRANSMEMBRANE PROTEIN LOLE"/>
    <property type="match status" value="1"/>
</dbReference>